<dbReference type="EMBL" id="BIXY01000030">
    <property type="protein sequence ID" value="GCF08758.1"/>
    <property type="molecule type" value="Genomic_DNA"/>
</dbReference>
<feature type="region of interest" description="Disordered" evidence="3">
    <location>
        <begin position="166"/>
        <end position="185"/>
    </location>
</feature>
<name>A0A5A5TBI6_9CHLR</name>
<proteinExistence type="predicted"/>
<evidence type="ECO:0000313" key="7">
    <source>
        <dbReference type="Proteomes" id="UP000322530"/>
    </source>
</evidence>
<keyword evidence="4" id="KW-1133">Transmembrane helix</keyword>
<evidence type="ECO:0000313" key="6">
    <source>
        <dbReference type="EMBL" id="GCF08758.1"/>
    </source>
</evidence>
<dbReference type="InterPro" id="IPR050465">
    <property type="entry name" value="UPF0194_transport"/>
</dbReference>
<evidence type="ECO:0000259" key="5">
    <source>
        <dbReference type="Pfam" id="PF26002"/>
    </source>
</evidence>
<dbReference type="RefSeq" id="WP_149401737.1">
    <property type="nucleotide sequence ID" value="NZ_BIXY01000030.1"/>
</dbReference>
<dbReference type="InterPro" id="IPR058982">
    <property type="entry name" value="Beta-barrel_AprE"/>
</dbReference>
<keyword evidence="4" id="KW-0812">Transmembrane</keyword>
<evidence type="ECO:0000256" key="4">
    <source>
        <dbReference type="SAM" id="Phobius"/>
    </source>
</evidence>
<accession>A0A5A5TBI6</accession>
<dbReference type="AlphaFoldDB" id="A0A5A5TBI6"/>
<dbReference type="Proteomes" id="UP000322530">
    <property type="component" value="Unassembled WGS sequence"/>
</dbReference>
<dbReference type="PANTHER" id="PTHR32347">
    <property type="entry name" value="EFFLUX SYSTEM COMPONENT YKNX-RELATED"/>
    <property type="match status" value="1"/>
</dbReference>
<dbReference type="Gene3D" id="2.40.50.100">
    <property type="match status" value="1"/>
</dbReference>
<dbReference type="Gene3D" id="2.40.30.170">
    <property type="match status" value="1"/>
</dbReference>
<evidence type="ECO:0000256" key="3">
    <source>
        <dbReference type="SAM" id="MobiDB-lite"/>
    </source>
</evidence>
<evidence type="ECO:0000256" key="1">
    <source>
        <dbReference type="ARBA" id="ARBA00004196"/>
    </source>
</evidence>
<comment type="caution">
    <text evidence="6">The sequence shown here is derived from an EMBL/GenBank/DDBJ whole genome shotgun (WGS) entry which is preliminary data.</text>
</comment>
<sequence length="429" mass="43296">MSEKVEELQPLLEEDQLDLDDMDTVGVEPRKRRFPIWAIIVIVVIALIASVTSYYLLNRTPAIQYTQGTATTGNLSVKVSASGPLSPNAEYTMNFPAAGQITEIDVKVGQHVTKGQTLAKLSVTSTGNYANNNNNNNNSPTVDTLTAPGDATIAVINGAVGENVSSSGTVSSGSGGSSQGTGSSSGSSVFMTLVDVSKYNIQASINESDINSIKIGQPAQFTVSAYPSKTLRATVSAINILGQTSSSVVTYAVTLTVDMSSLTNVQVYPGMTATVDITTAQRLNTLLIPSSALTFPTTALQNGEISRSDYVAALQSSTSNSSSGSTSNANGATTSSRVVMELKNGKLTPVAITVGLSSGQSVEVLSGLQDGDQVVIGQTGGNTTTTGTGTGTGTGTRRGTGGFGGGAGGFGGGAGGFGGGAGGARSGGN</sequence>
<feature type="transmembrane region" description="Helical" evidence="4">
    <location>
        <begin position="36"/>
        <end position="57"/>
    </location>
</feature>
<keyword evidence="7" id="KW-1185">Reference proteome</keyword>
<dbReference type="GO" id="GO:0030313">
    <property type="term" value="C:cell envelope"/>
    <property type="evidence" value="ECO:0007669"/>
    <property type="project" value="UniProtKB-SubCell"/>
</dbReference>
<keyword evidence="2" id="KW-0175">Coiled coil</keyword>
<gene>
    <name evidence="6" type="ORF">KDI_23220</name>
</gene>
<dbReference type="OrthoDB" id="250565at2"/>
<keyword evidence="4" id="KW-0472">Membrane</keyword>
<feature type="domain" description="AprE-like beta-barrel" evidence="5">
    <location>
        <begin position="201"/>
        <end position="279"/>
    </location>
</feature>
<dbReference type="Pfam" id="PF26002">
    <property type="entry name" value="Beta-barrel_AprE"/>
    <property type="match status" value="1"/>
</dbReference>
<comment type="subcellular location">
    <subcellularLocation>
        <location evidence="1">Cell envelope</location>
    </subcellularLocation>
</comment>
<evidence type="ECO:0000256" key="2">
    <source>
        <dbReference type="ARBA" id="ARBA00023054"/>
    </source>
</evidence>
<dbReference type="PANTHER" id="PTHR32347:SF14">
    <property type="entry name" value="EFFLUX SYSTEM COMPONENT YKNX-RELATED"/>
    <property type="match status" value="1"/>
</dbReference>
<dbReference type="Gene3D" id="2.40.420.20">
    <property type="match status" value="1"/>
</dbReference>
<organism evidence="6 7">
    <name type="scientific">Dictyobacter arantiisoli</name>
    <dbReference type="NCBI Taxonomy" id="2014874"/>
    <lineage>
        <taxon>Bacteria</taxon>
        <taxon>Bacillati</taxon>
        <taxon>Chloroflexota</taxon>
        <taxon>Ktedonobacteria</taxon>
        <taxon>Ktedonobacterales</taxon>
        <taxon>Dictyobacteraceae</taxon>
        <taxon>Dictyobacter</taxon>
    </lineage>
</organism>
<reference evidence="6 7" key="1">
    <citation type="submission" date="2019-01" db="EMBL/GenBank/DDBJ databases">
        <title>Draft genome sequence of Dictyobacter sp. Uno17.</title>
        <authorList>
            <person name="Wang C.M."/>
            <person name="Zheng Y."/>
            <person name="Sakai Y."/>
            <person name="Abe K."/>
            <person name="Yokota A."/>
            <person name="Yabe S."/>
        </authorList>
    </citation>
    <scope>NUCLEOTIDE SEQUENCE [LARGE SCALE GENOMIC DNA]</scope>
    <source>
        <strain evidence="6 7">Uno17</strain>
    </source>
</reference>
<protein>
    <submittedName>
        <fullName evidence="6">Hemolysin D</fullName>
    </submittedName>
</protein>